<evidence type="ECO:0000256" key="5">
    <source>
        <dbReference type="SAM" id="Phobius"/>
    </source>
</evidence>
<accession>A0AB39W5U2</accession>
<feature type="transmembrane region" description="Helical" evidence="5">
    <location>
        <begin position="96"/>
        <end position="113"/>
    </location>
</feature>
<dbReference type="GO" id="GO:0016020">
    <property type="term" value="C:membrane"/>
    <property type="evidence" value="ECO:0007669"/>
    <property type="project" value="UniProtKB-SubCell"/>
</dbReference>
<evidence type="ECO:0000256" key="3">
    <source>
        <dbReference type="ARBA" id="ARBA00022989"/>
    </source>
</evidence>
<feature type="transmembrane region" description="Helical" evidence="5">
    <location>
        <begin position="41"/>
        <end position="61"/>
    </location>
</feature>
<keyword evidence="4 5" id="KW-0472">Membrane</keyword>
<keyword evidence="2 5" id="KW-0812">Transmembrane</keyword>
<dbReference type="RefSeq" id="WP_367768289.1">
    <property type="nucleotide sequence ID" value="NZ_CP165625.1"/>
</dbReference>
<dbReference type="EMBL" id="CP165625">
    <property type="protein sequence ID" value="XDU96044.1"/>
    <property type="molecule type" value="Genomic_DNA"/>
</dbReference>
<proteinExistence type="predicted"/>
<dbReference type="AlphaFoldDB" id="A0AB39W5U2"/>
<name>A0AB39W5U2_9FLAO</name>
<dbReference type="Pfam" id="PF13564">
    <property type="entry name" value="DoxX_2"/>
    <property type="match status" value="1"/>
</dbReference>
<evidence type="ECO:0000256" key="4">
    <source>
        <dbReference type="ARBA" id="ARBA00023136"/>
    </source>
</evidence>
<organism evidence="6">
    <name type="scientific">Flavobacterium sp. WC2409</name>
    <dbReference type="NCBI Taxonomy" id="3234139"/>
    <lineage>
        <taxon>Bacteria</taxon>
        <taxon>Pseudomonadati</taxon>
        <taxon>Bacteroidota</taxon>
        <taxon>Flavobacteriia</taxon>
        <taxon>Flavobacteriales</taxon>
        <taxon>Flavobacteriaceae</taxon>
        <taxon>Flavobacterium</taxon>
    </lineage>
</organism>
<feature type="transmembrane region" description="Helical" evidence="5">
    <location>
        <begin position="73"/>
        <end position="90"/>
    </location>
</feature>
<evidence type="ECO:0000256" key="2">
    <source>
        <dbReference type="ARBA" id="ARBA00022692"/>
    </source>
</evidence>
<comment type="subcellular location">
    <subcellularLocation>
        <location evidence="1">Membrane</location>
        <topology evidence="1">Multi-pass membrane protein</topology>
    </subcellularLocation>
</comment>
<evidence type="ECO:0000256" key="1">
    <source>
        <dbReference type="ARBA" id="ARBA00004141"/>
    </source>
</evidence>
<sequence>MKKKDKIVYWVATGLLSVMMLMSAGMFVFNHAMVEELFQSLGYPIYIIYPLATAKFLGILVILTKKSTFLKELAYAGFFYDFLLAFSAHINAGDGGYVPSIIALILLIISYFYDKKVFKTT</sequence>
<keyword evidence="3 5" id="KW-1133">Transmembrane helix</keyword>
<gene>
    <name evidence="6" type="ORF">AB3G34_02810</name>
</gene>
<reference evidence="6" key="1">
    <citation type="submission" date="2024-07" db="EMBL/GenBank/DDBJ databases">
        <authorList>
            <person name="Biller S.J."/>
        </authorList>
    </citation>
    <scope>NUCLEOTIDE SEQUENCE</scope>
    <source>
        <strain evidence="6">WC2409</strain>
    </source>
</reference>
<feature type="transmembrane region" description="Helical" evidence="5">
    <location>
        <begin position="7"/>
        <end position="29"/>
    </location>
</feature>
<protein>
    <submittedName>
        <fullName evidence="6">DoxX family protein</fullName>
    </submittedName>
</protein>
<evidence type="ECO:0000313" key="6">
    <source>
        <dbReference type="EMBL" id="XDU96044.1"/>
    </source>
</evidence>
<dbReference type="InterPro" id="IPR032808">
    <property type="entry name" value="DoxX"/>
</dbReference>